<keyword evidence="3" id="KW-1133">Transmembrane helix</keyword>
<feature type="coiled-coil region" evidence="1">
    <location>
        <begin position="59"/>
        <end position="86"/>
    </location>
</feature>
<keyword evidence="1" id="KW-0175">Coiled coil</keyword>
<reference evidence="4 5" key="1">
    <citation type="journal article" date="2006" name="Science">
        <title>Phytophthora genome sequences uncover evolutionary origins and mechanisms of pathogenesis.</title>
        <authorList>
            <person name="Tyler B.M."/>
            <person name="Tripathy S."/>
            <person name="Zhang X."/>
            <person name="Dehal P."/>
            <person name="Jiang R.H."/>
            <person name="Aerts A."/>
            <person name="Arredondo F.D."/>
            <person name="Baxter L."/>
            <person name="Bensasson D."/>
            <person name="Beynon J.L."/>
            <person name="Chapman J."/>
            <person name="Damasceno C.M."/>
            <person name="Dorrance A.E."/>
            <person name="Dou D."/>
            <person name="Dickerman A.W."/>
            <person name="Dubchak I.L."/>
            <person name="Garbelotto M."/>
            <person name="Gijzen M."/>
            <person name="Gordon S.G."/>
            <person name="Govers F."/>
            <person name="Grunwald N.J."/>
            <person name="Huang W."/>
            <person name="Ivors K.L."/>
            <person name="Jones R.W."/>
            <person name="Kamoun S."/>
            <person name="Krampis K."/>
            <person name="Lamour K.H."/>
            <person name="Lee M.K."/>
            <person name="McDonald W.H."/>
            <person name="Medina M."/>
            <person name="Meijer H.J."/>
            <person name="Nordberg E.K."/>
            <person name="Maclean D.J."/>
            <person name="Ospina-Giraldo M.D."/>
            <person name="Morris P.F."/>
            <person name="Phuntumart V."/>
            <person name="Putnam N.H."/>
            <person name="Rash S."/>
            <person name="Rose J.K."/>
            <person name="Sakihama Y."/>
            <person name="Salamov A.A."/>
            <person name="Savidor A."/>
            <person name="Scheuring C.F."/>
            <person name="Smith B.M."/>
            <person name="Sobral B.W."/>
            <person name="Terry A."/>
            <person name="Torto-Alalibo T.A."/>
            <person name="Win J."/>
            <person name="Xu Z."/>
            <person name="Zhang H."/>
            <person name="Grigoriev I.V."/>
            <person name="Rokhsar D.S."/>
            <person name="Boore J.L."/>
        </authorList>
    </citation>
    <scope>NUCLEOTIDE SEQUENCE [LARGE SCALE GENOMIC DNA]</scope>
    <source>
        <strain evidence="4 5">P6497</strain>
    </source>
</reference>
<dbReference type="Proteomes" id="UP000002640">
    <property type="component" value="Unassembled WGS sequence"/>
</dbReference>
<dbReference type="PROSITE" id="PS51257">
    <property type="entry name" value="PROKAR_LIPOPROTEIN"/>
    <property type="match status" value="1"/>
</dbReference>
<feature type="region of interest" description="Disordered" evidence="2">
    <location>
        <begin position="156"/>
        <end position="190"/>
    </location>
</feature>
<dbReference type="GeneID" id="20637802"/>
<keyword evidence="5" id="KW-1185">Reference proteome</keyword>
<gene>
    <name evidence="4" type="ORF">PHYSODRAFT_248209</name>
</gene>
<proteinExistence type="predicted"/>
<evidence type="ECO:0000313" key="5">
    <source>
        <dbReference type="Proteomes" id="UP000002640"/>
    </source>
</evidence>
<feature type="compositionally biased region" description="Polar residues" evidence="2">
    <location>
        <begin position="159"/>
        <end position="175"/>
    </location>
</feature>
<dbReference type="OMA" id="FADNIHR"/>
<evidence type="ECO:0000256" key="3">
    <source>
        <dbReference type="SAM" id="Phobius"/>
    </source>
</evidence>
<dbReference type="AlphaFoldDB" id="G4YMJ4"/>
<dbReference type="KEGG" id="psoj:PHYSODRAFT_248209"/>
<dbReference type="SMR" id="G4YMJ4"/>
<accession>G4YMJ4</accession>
<dbReference type="InParanoid" id="G4YMJ4"/>
<evidence type="ECO:0000256" key="2">
    <source>
        <dbReference type="SAM" id="MobiDB-lite"/>
    </source>
</evidence>
<dbReference type="RefSeq" id="XP_009515895.1">
    <property type="nucleotide sequence ID" value="XM_009517600.1"/>
</dbReference>
<organism evidence="4 5">
    <name type="scientific">Phytophthora sojae (strain P6497)</name>
    <name type="common">Soybean stem and root rot agent</name>
    <name type="synonym">Phytophthora megasperma f. sp. glycines</name>
    <dbReference type="NCBI Taxonomy" id="1094619"/>
    <lineage>
        <taxon>Eukaryota</taxon>
        <taxon>Sar</taxon>
        <taxon>Stramenopiles</taxon>
        <taxon>Oomycota</taxon>
        <taxon>Peronosporomycetes</taxon>
        <taxon>Peronosporales</taxon>
        <taxon>Peronosporaceae</taxon>
        <taxon>Phytophthora</taxon>
    </lineage>
</organism>
<feature type="transmembrane region" description="Helical" evidence="3">
    <location>
        <begin position="12"/>
        <end position="32"/>
    </location>
</feature>
<sequence>MPQIRGTAGSTISTPGLIIGCVLLALLILGFLQQQVQKRKRRTKYHPPLQLQQTSVGVLEQIGKRKEDLRRYIGKLREQLAAREEQLRYHDELEEIVTSRVETSRRDEEAALQEWSRLMKAGKKLHGDNWDASDGDEPSLRDLMELHKEELLEYKRSLHNQPGSSRQNGVRQPSTSRERKTARRPSKFNLPLLKLQPVAPLPSASHGIGATVKPDAPKFIPTQWQSTRAKAGSRLSAAIPTQLDAQAEDYDEPSPTQKMVVPPLDLSRLGLGPTIGAPIQDEPNEPAPKQQKRKSFEATFQRQTQLAAMLRKKK</sequence>
<keyword evidence="3" id="KW-0472">Membrane</keyword>
<feature type="region of interest" description="Disordered" evidence="2">
    <location>
        <begin position="266"/>
        <end position="296"/>
    </location>
</feature>
<name>G4YMJ4_PHYSP</name>
<evidence type="ECO:0000313" key="4">
    <source>
        <dbReference type="EMBL" id="EGZ28620.1"/>
    </source>
</evidence>
<keyword evidence="3" id="KW-0812">Transmembrane</keyword>
<protein>
    <submittedName>
        <fullName evidence="4">Uncharacterized protein</fullName>
    </submittedName>
</protein>
<dbReference type="EMBL" id="JH159151">
    <property type="protein sequence ID" value="EGZ28620.1"/>
    <property type="molecule type" value="Genomic_DNA"/>
</dbReference>
<evidence type="ECO:0000256" key="1">
    <source>
        <dbReference type="SAM" id="Coils"/>
    </source>
</evidence>